<evidence type="ECO:0000256" key="1">
    <source>
        <dbReference type="ARBA" id="ARBA00022741"/>
    </source>
</evidence>
<dbReference type="GO" id="GO:0016020">
    <property type="term" value="C:membrane"/>
    <property type="evidence" value="ECO:0007669"/>
    <property type="project" value="TreeGrafter"/>
</dbReference>
<gene>
    <name evidence="4" type="ORF">SPRG_00799</name>
</gene>
<dbReference type="EMBL" id="KK583190">
    <property type="protein sequence ID" value="KDO34737.1"/>
    <property type="molecule type" value="Genomic_DNA"/>
</dbReference>
<dbReference type="Gene3D" id="3.40.50.12780">
    <property type="entry name" value="N-terminal domain of ligase-like"/>
    <property type="match status" value="1"/>
</dbReference>
<reference evidence="4 5" key="1">
    <citation type="journal article" date="2013" name="PLoS Genet.">
        <title>Distinctive expansion of potential virulence genes in the genome of the oomycete fish pathogen Saprolegnia parasitica.</title>
        <authorList>
            <person name="Jiang R.H."/>
            <person name="de Bruijn I."/>
            <person name="Haas B.J."/>
            <person name="Belmonte R."/>
            <person name="Lobach L."/>
            <person name="Christie J."/>
            <person name="van den Ackerveken G."/>
            <person name="Bottin A."/>
            <person name="Bulone V."/>
            <person name="Diaz-Moreno S.M."/>
            <person name="Dumas B."/>
            <person name="Fan L."/>
            <person name="Gaulin E."/>
            <person name="Govers F."/>
            <person name="Grenville-Briggs L.J."/>
            <person name="Horner N.R."/>
            <person name="Levin J.Z."/>
            <person name="Mammella M."/>
            <person name="Meijer H.J."/>
            <person name="Morris P."/>
            <person name="Nusbaum C."/>
            <person name="Oome S."/>
            <person name="Phillips A.J."/>
            <person name="van Rooyen D."/>
            <person name="Rzeszutek E."/>
            <person name="Saraiva M."/>
            <person name="Secombes C.J."/>
            <person name="Seidl M.F."/>
            <person name="Snel B."/>
            <person name="Stassen J.H."/>
            <person name="Sykes S."/>
            <person name="Tripathy S."/>
            <person name="van den Berg H."/>
            <person name="Vega-Arreguin J.C."/>
            <person name="Wawra S."/>
            <person name="Young S.K."/>
            <person name="Zeng Q."/>
            <person name="Dieguez-Uribeondo J."/>
            <person name="Russ C."/>
            <person name="Tyler B.M."/>
            <person name="van West P."/>
        </authorList>
    </citation>
    <scope>NUCLEOTIDE SEQUENCE [LARGE SCALE GENOMIC DNA]</scope>
    <source>
        <strain evidence="4 5">CBS 223.65</strain>
    </source>
</reference>
<dbReference type="Proteomes" id="UP000030745">
    <property type="component" value="Unassembled WGS sequence"/>
</dbReference>
<dbReference type="GeneID" id="24123427"/>
<dbReference type="SUPFAM" id="SSF56801">
    <property type="entry name" value="Acetyl-CoA synthetase-like"/>
    <property type="match status" value="1"/>
</dbReference>
<sequence length="703" mass="75633">MVNASTSVSSLLPLSLAVPSAIAVGVGSYLLYTQHSAAPLRAPTTYATPDASTATAEDGPIYRCKDTFPTLESATQIEMLQKAVSRHPNRDFLGHRPIDAASGEAGPFVWQTYAECYARIQHIASGLLHDNMVDPTTDGHKLVSIYMKNRPEWSLGQYAAFYAGAAIVPLYDTLGATSTAFILNQTEAPTVLLTTSEWPSLVSKAGDTTHLRHIVLCDVPVVPLAIAAECERHGWRATTLLEVEANGRNHGVSAPHPLTASDLCIIMYTSGTTGDPKGAMMTHGNLLSLTFGLDERINHGAVDTMLQGHPTLLSYLPLAHVAEQQLHIFLLRYAGSIGFYQGSAASILDDLRTLRPTLFLSVPRLLNRIYDSVMAAGNSAGGLKTTLFQTALASKRANLRRGYSTHLVYDKLVFNKIKATLGLDRCELMLTGAAPISAHVLTFFRVLLGVTCHEIYGQTEVSGASNITDHRELDAGFVGPPLHSCNVKLVSVPDMGYLVTDTVHGSLAVAGRGEICMRGPSVFQGYFKNPALTKEAIDADGWLHSGDIGVWTLDGRLKILSQGEYVAPEKVENVLKNCAFVNQSFVYGDSLHAVLVAIVVIDEPQVAALASTLGLESAVACTHPSIVEHVTADIARVSKEHGLLGFETVRAVHLTTDVFTVENKLLTPTFKVRRNDVKLAYKATIEALYAATDAVAGENIQLA</sequence>
<dbReference type="PANTHER" id="PTHR43272:SF33">
    <property type="entry name" value="AMP-BINDING DOMAIN-CONTAINING PROTEIN-RELATED"/>
    <property type="match status" value="1"/>
</dbReference>
<proteinExistence type="predicted"/>
<dbReference type="InterPro" id="IPR000873">
    <property type="entry name" value="AMP-dep_synth/lig_dom"/>
</dbReference>
<dbReference type="Pfam" id="PF00501">
    <property type="entry name" value="AMP-binding"/>
    <property type="match status" value="1"/>
</dbReference>
<dbReference type="GO" id="GO:0004467">
    <property type="term" value="F:long-chain fatty acid-CoA ligase activity"/>
    <property type="evidence" value="ECO:0007669"/>
    <property type="project" value="TreeGrafter"/>
</dbReference>
<dbReference type="KEGG" id="spar:SPRG_00799"/>
<dbReference type="PROSITE" id="PS00455">
    <property type="entry name" value="AMP_BINDING"/>
    <property type="match status" value="1"/>
</dbReference>
<dbReference type="AlphaFoldDB" id="A0A067D6W6"/>
<organism evidence="4 5">
    <name type="scientific">Saprolegnia parasitica (strain CBS 223.65)</name>
    <dbReference type="NCBI Taxonomy" id="695850"/>
    <lineage>
        <taxon>Eukaryota</taxon>
        <taxon>Sar</taxon>
        <taxon>Stramenopiles</taxon>
        <taxon>Oomycota</taxon>
        <taxon>Saprolegniomycetes</taxon>
        <taxon>Saprolegniales</taxon>
        <taxon>Saprolegniaceae</taxon>
        <taxon>Saprolegnia</taxon>
    </lineage>
</organism>
<evidence type="ECO:0000256" key="2">
    <source>
        <dbReference type="ARBA" id="ARBA00022840"/>
    </source>
</evidence>
<dbReference type="VEuPathDB" id="FungiDB:SPRG_00799"/>
<keyword evidence="1" id="KW-0547">Nucleotide-binding</keyword>
<keyword evidence="5" id="KW-1185">Reference proteome</keyword>
<dbReference type="RefSeq" id="XP_012194406.1">
    <property type="nucleotide sequence ID" value="XM_012339016.1"/>
</dbReference>
<evidence type="ECO:0000259" key="3">
    <source>
        <dbReference type="Pfam" id="PF00501"/>
    </source>
</evidence>
<dbReference type="STRING" id="695850.A0A067D6W6"/>
<accession>A0A067D6W6</accession>
<dbReference type="GO" id="GO:0005783">
    <property type="term" value="C:endoplasmic reticulum"/>
    <property type="evidence" value="ECO:0007669"/>
    <property type="project" value="TreeGrafter"/>
</dbReference>
<evidence type="ECO:0000313" key="5">
    <source>
        <dbReference type="Proteomes" id="UP000030745"/>
    </source>
</evidence>
<feature type="domain" description="AMP-dependent synthetase/ligase" evidence="3">
    <location>
        <begin position="81"/>
        <end position="527"/>
    </location>
</feature>
<protein>
    <recommendedName>
        <fullName evidence="3">AMP-dependent synthetase/ligase domain-containing protein</fullName>
    </recommendedName>
</protein>
<dbReference type="PANTHER" id="PTHR43272">
    <property type="entry name" value="LONG-CHAIN-FATTY-ACID--COA LIGASE"/>
    <property type="match status" value="1"/>
</dbReference>
<evidence type="ECO:0000313" key="4">
    <source>
        <dbReference type="EMBL" id="KDO34737.1"/>
    </source>
</evidence>
<keyword evidence="2" id="KW-0067">ATP-binding</keyword>
<name>A0A067D6W6_SAPPC</name>
<dbReference type="InterPro" id="IPR042099">
    <property type="entry name" value="ANL_N_sf"/>
</dbReference>
<dbReference type="OMA" id="IWHSYER"/>
<dbReference type="OrthoDB" id="1700726at2759"/>
<dbReference type="InterPro" id="IPR020845">
    <property type="entry name" value="AMP-binding_CS"/>
</dbReference>
<dbReference type="GO" id="GO:0005524">
    <property type="term" value="F:ATP binding"/>
    <property type="evidence" value="ECO:0007669"/>
    <property type="project" value="UniProtKB-KW"/>
</dbReference>